<dbReference type="RefSeq" id="WP_279298437.1">
    <property type="nucleotide sequence ID" value="NZ_JAOTIF010000016.1"/>
</dbReference>
<reference evidence="1" key="2">
    <citation type="submission" date="2023-04" db="EMBL/GenBank/DDBJ databases">
        <title>Paracnuella aquatica gen. nov., sp. nov., a member of the family Chitinophagaceae isolated from a hot spring.</title>
        <authorList>
            <person name="Wang C."/>
        </authorList>
    </citation>
    <scope>NUCLEOTIDE SEQUENCE</scope>
    <source>
        <strain evidence="1">LB-8</strain>
    </source>
</reference>
<dbReference type="Proteomes" id="UP001155483">
    <property type="component" value="Unassembled WGS sequence"/>
</dbReference>
<reference evidence="1" key="1">
    <citation type="submission" date="2022-09" db="EMBL/GenBank/DDBJ databases">
        <authorList>
            <person name="Yuan C."/>
            <person name="Ke Z."/>
        </authorList>
    </citation>
    <scope>NUCLEOTIDE SEQUENCE</scope>
    <source>
        <strain evidence="1">LB-8</strain>
    </source>
</reference>
<dbReference type="SUPFAM" id="SSF69635">
    <property type="entry name" value="Type III secretory system chaperone-like"/>
    <property type="match status" value="1"/>
</dbReference>
<dbReference type="Gene3D" id="3.30.1460.10">
    <property type="match status" value="1"/>
</dbReference>
<evidence type="ECO:0000313" key="2">
    <source>
        <dbReference type="Proteomes" id="UP001155483"/>
    </source>
</evidence>
<protein>
    <submittedName>
        <fullName evidence="1">YbjN domain-containing protein</fullName>
    </submittedName>
</protein>
<accession>A0A9X2Y0S2</accession>
<evidence type="ECO:0000313" key="1">
    <source>
        <dbReference type="EMBL" id="MCU7550998.1"/>
    </source>
</evidence>
<proteinExistence type="predicted"/>
<comment type="caution">
    <text evidence="1">The sequence shown here is derived from an EMBL/GenBank/DDBJ whole genome shotgun (WGS) entry which is preliminary data.</text>
</comment>
<dbReference type="EMBL" id="JAOTIF010000016">
    <property type="protein sequence ID" value="MCU7550998.1"/>
    <property type="molecule type" value="Genomic_DNA"/>
</dbReference>
<organism evidence="1 2">
    <name type="scientific">Paraflavisolibacter caeni</name>
    <dbReference type="NCBI Taxonomy" id="2982496"/>
    <lineage>
        <taxon>Bacteria</taxon>
        <taxon>Pseudomonadati</taxon>
        <taxon>Bacteroidota</taxon>
        <taxon>Chitinophagia</taxon>
        <taxon>Chitinophagales</taxon>
        <taxon>Chitinophagaceae</taxon>
        <taxon>Paraflavisolibacter</taxon>
    </lineage>
</organism>
<sequence>MLDKIFKKQFKRQDNGDEEPAVLFGRYSDNNKSIEKVEKWNESDALFKEKKFKESIVTFFDYLRDDDVENVIHEPNGEGGTFQIYQGSKIIRGFYDKDTFEAEAVLASMPQPSVPVMRRLLEMNFKLYYSRHALNADKLSMLFDSNIETCNPSKLYYGLKELATKADKHDDLLVQDFTSLSPVGIEHIIEIPEEEKAIKFKYYKKWIRETLELIEKVDADKYSGGIAYLLLALAYRIDYLVVPEGKLLSEIEKIVEIYFKKDERLVTEKNQEMMHGFQALLDKSKEEFYPYLFRAKYTFSIVSPQSFKTISDAIYNANQNINWYKENKQPGIAAQISEYGIAYCQFSYSLPKPITDLFHLFMMINYPDFFAELGYKKQYYDKEKNEFDKDAIIETINEIQGAWQEKYPEMKFKTDKLKFDDLVSFNQSFTNEIEALNMETK</sequence>
<gene>
    <name evidence="1" type="ORF">OCK74_17905</name>
</gene>
<dbReference type="AlphaFoldDB" id="A0A9X2Y0S2"/>
<keyword evidence="2" id="KW-1185">Reference proteome</keyword>
<name>A0A9X2Y0S2_9BACT</name>